<organism evidence="4 5">
    <name type="scientific">Dysgonomonas hofstadii</name>
    <dbReference type="NCBI Taxonomy" id="637886"/>
    <lineage>
        <taxon>Bacteria</taxon>
        <taxon>Pseudomonadati</taxon>
        <taxon>Bacteroidota</taxon>
        <taxon>Bacteroidia</taxon>
        <taxon>Bacteroidales</taxon>
        <taxon>Dysgonomonadaceae</taxon>
        <taxon>Dysgonomonas</taxon>
    </lineage>
</organism>
<feature type="transmembrane region" description="Helical" evidence="1">
    <location>
        <begin position="325"/>
        <end position="341"/>
    </location>
</feature>
<keyword evidence="5" id="KW-1185">Reference proteome</keyword>
<evidence type="ECO:0008006" key="6">
    <source>
        <dbReference type="Google" id="ProtNLM"/>
    </source>
</evidence>
<name>A0A840CGU0_9BACT</name>
<evidence type="ECO:0000259" key="3">
    <source>
        <dbReference type="Pfam" id="PF25221"/>
    </source>
</evidence>
<dbReference type="Pfam" id="PF25221">
    <property type="entry name" value="5TMH_Lnb"/>
    <property type="match status" value="1"/>
</dbReference>
<feature type="domain" description="Lnb N-terminal periplasmic" evidence="2">
    <location>
        <begin position="33"/>
        <end position="173"/>
    </location>
</feature>
<dbReference type="InterPro" id="IPR025178">
    <property type="entry name" value="Lnb_N"/>
</dbReference>
<evidence type="ECO:0000259" key="2">
    <source>
        <dbReference type="Pfam" id="PF13387"/>
    </source>
</evidence>
<feature type="transmembrane region" description="Helical" evidence="1">
    <location>
        <begin position="348"/>
        <end position="369"/>
    </location>
</feature>
<protein>
    <recommendedName>
        <fullName evidence="6">DUF4105 domain-containing protein</fullName>
    </recommendedName>
</protein>
<accession>A0A840CGU0</accession>
<feature type="transmembrane region" description="Helical" evidence="1">
    <location>
        <begin position="375"/>
        <end position="393"/>
    </location>
</feature>
<dbReference type="RefSeq" id="WP_246347996.1">
    <property type="nucleotide sequence ID" value="NZ_JACIEP010000003.1"/>
</dbReference>
<dbReference type="EMBL" id="JACIEP010000003">
    <property type="protein sequence ID" value="MBB4035197.1"/>
    <property type="molecule type" value="Genomic_DNA"/>
</dbReference>
<keyword evidence="1" id="KW-0472">Membrane</keyword>
<evidence type="ECO:0000313" key="4">
    <source>
        <dbReference type="EMBL" id="MBB4035197.1"/>
    </source>
</evidence>
<dbReference type="Pfam" id="PF13387">
    <property type="entry name" value="Lnb_N"/>
    <property type="match status" value="1"/>
</dbReference>
<keyword evidence="1" id="KW-1133">Transmembrane helix</keyword>
<proteinExistence type="predicted"/>
<keyword evidence="1" id="KW-0812">Transmembrane</keyword>
<feature type="transmembrane region" description="Helical" evidence="1">
    <location>
        <begin position="294"/>
        <end position="313"/>
    </location>
</feature>
<sequence length="410" mass="47708">MMRKYIILLILITGFVQLTKAQKEYIFPVTLSDSAQISLLTNQPWDEAVYSLFGHASMRVKDPVQNFDFAFNFGIFNMSKDNFILLFVKGETDYMVAAIPFHYYYLDYQEKGTSIIEQILNLTQEEKQEIYDAFLINIRPENREYRYNYFYDNCATRPRDILEKYIKGKINYIPTGKDQSYRDLVHECTKVRSWFEFGVDLVIGSEADKTINDRQKDFLPEYLMNAYQGATVRNDSISRELVLSRSILLEPAPLSKDIPVKPVHAGILLLIITIAISILTYKKREFKAAHIFDTILFLIAGIAGFIIFFLMFFSEHPCTYPNWNIIWLNPLQLIAAFLFFAKSLAKYLSYYHFINFVALLAFLLAWSLIPQQLEIAFIPYILSIAIRSGMNILQVKKLNKKADYSLPRAK</sequence>
<gene>
    <name evidence="4" type="ORF">GGR21_001086</name>
</gene>
<reference evidence="4 5" key="1">
    <citation type="submission" date="2020-08" db="EMBL/GenBank/DDBJ databases">
        <title>Genomic Encyclopedia of Type Strains, Phase IV (KMG-IV): sequencing the most valuable type-strain genomes for metagenomic binning, comparative biology and taxonomic classification.</title>
        <authorList>
            <person name="Goeker M."/>
        </authorList>
    </citation>
    <scope>NUCLEOTIDE SEQUENCE [LARGE SCALE GENOMIC DNA]</scope>
    <source>
        <strain evidence="4 5">DSM 104969</strain>
    </source>
</reference>
<dbReference type="AlphaFoldDB" id="A0A840CGU0"/>
<dbReference type="Proteomes" id="UP000555103">
    <property type="component" value="Unassembled WGS sequence"/>
</dbReference>
<dbReference type="InterPro" id="IPR057436">
    <property type="entry name" value="5TMH_Lnb"/>
</dbReference>
<evidence type="ECO:0000313" key="5">
    <source>
        <dbReference type="Proteomes" id="UP000555103"/>
    </source>
</evidence>
<feature type="transmembrane region" description="Helical" evidence="1">
    <location>
        <begin position="263"/>
        <end position="282"/>
    </location>
</feature>
<comment type="caution">
    <text evidence="4">The sequence shown here is derived from an EMBL/GenBank/DDBJ whole genome shotgun (WGS) entry which is preliminary data.</text>
</comment>
<evidence type="ECO:0000256" key="1">
    <source>
        <dbReference type="SAM" id="Phobius"/>
    </source>
</evidence>
<feature type="domain" description="Lnb-like transmembrane" evidence="3">
    <location>
        <begin position="260"/>
        <end position="397"/>
    </location>
</feature>